<keyword evidence="1" id="KW-0802">TPR repeat</keyword>
<proteinExistence type="predicted"/>
<organism evidence="3 4">
    <name type="scientific">Halalkalibacter hemicellulosilyticusJCM 9152</name>
    <dbReference type="NCBI Taxonomy" id="1236971"/>
    <lineage>
        <taxon>Bacteria</taxon>
        <taxon>Bacillati</taxon>
        <taxon>Bacillota</taxon>
        <taxon>Bacilli</taxon>
        <taxon>Bacillales</taxon>
        <taxon>Bacillaceae</taxon>
        <taxon>Halalkalibacter</taxon>
    </lineage>
</organism>
<dbReference type="AlphaFoldDB" id="W4QEM0"/>
<dbReference type="STRING" id="1236971.JCM9152_1933"/>
<keyword evidence="3" id="KW-0378">Hydrolase</keyword>
<dbReference type="OrthoDB" id="9790530at2"/>
<accession>W4QEM0</accession>
<evidence type="ECO:0000313" key="4">
    <source>
        <dbReference type="Proteomes" id="UP000018895"/>
    </source>
</evidence>
<dbReference type="Gene3D" id="1.25.40.10">
    <property type="entry name" value="Tetratricopeptide repeat domain"/>
    <property type="match status" value="1"/>
</dbReference>
<keyword evidence="3" id="KW-0540">Nuclease</keyword>
<dbReference type="RefSeq" id="WP_035343291.1">
    <property type="nucleotide sequence ID" value="NZ_BAUU01000012.1"/>
</dbReference>
<dbReference type="GO" id="GO:0003676">
    <property type="term" value="F:nucleic acid binding"/>
    <property type="evidence" value="ECO:0007669"/>
    <property type="project" value="InterPro"/>
</dbReference>
<reference evidence="3" key="1">
    <citation type="journal article" date="2014" name="Genome Announc.">
        <title>Draft Genome Sequences of Three Alkaliphilic Bacillus Strains, Bacillus wakoensis JCM 9140T, Bacillus akibai JCM 9157T, and Bacillus hemicellulosilyticus JCM 9152T.</title>
        <authorList>
            <person name="Yuki M."/>
            <person name="Oshima K."/>
            <person name="Suda W."/>
            <person name="Oshida Y."/>
            <person name="Kitamura K."/>
            <person name="Iida T."/>
            <person name="Hattori M."/>
            <person name="Ohkuma M."/>
        </authorList>
    </citation>
    <scope>NUCLEOTIDE SEQUENCE [LARGE SCALE GENOMIC DNA]</scope>
    <source>
        <strain evidence="3">JCM 9152</strain>
    </source>
</reference>
<dbReference type="SUPFAM" id="SSF53098">
    <property type="entry name" value="Ribonuclease H-like"/>
    <property type="match status" value="1"/>
</dbReference>
<evidence type="ECO:0000259" key="2">
    <source>
        <dbReference type="Pfam" id="PF13482"/>
    </source>
</evidence>
<feature type="repeat" description="TPR" evidence="1">
    <location>
        <begin position="326"/>
        <end position="359"/>
    </location>
</feature>
<dbReference type="InterPro" id="IPR038720">
    <property type="entry name" value="YprB_RNase_H-like_dom"/>
</dbReference>
<keyword evidence="4" id="KW-1185">Reference proteome</keyword>
<sequence>MMKAKLNRLKGHMGFKDEQTPKKPVHAEQTPTLTIPFESEWSEFDVYPYWFDGHYILIREKVYPLTKRHGHYLFEQLRDVLLLWETQQVTHPLSTKGIKENQLLFFDTETTGLSGGAGNTIFLLGFCQFDHESIRVKQYFLPGPESEVALYHAFLTDIGDDKYLVTYNGKAFDWPQVKTRHTFVRNQVPKLPPFGHFDLLHASRRLWKNVLPSCKLKIVEEEELHFYRQADTPSYLVPMLYFDFLQDPNPEYVRSVFLHHEWDVLSLLSLYIHLSQKIIQPEKWSTHKETFEIARWFDSFGEVNHAIQLYEMLLKTGVKLDDDIKHKCYFSYGLLLKKQKRHEEALSYFKKCDPSQPNYSVAAIEAAKLLEHQFNDFEQALYYSKQVNIQSPSEVVQKRINRLTKKIMH</sequence>
<dbReference type="InterPro" id="IPR036397">
    <property type="entry name" value="RNaseH_sf"/>
</dbReference>
<dbReference type="SUPFAM" id="SSF48452">
    <property type="entry name" value="TPR-like"/>
    <property type="match status" value="1"/>
</dbReference>
<dbReference type="PANTHER" id="PTHR38462">
    <property type="entry name" value="EXONUCLEASE-LIKE PROTEIN"/>
    <property type="match status" value="1"/>
</dbReference>
<dbReference type="Gene3D" id="3.30.420.10">
    <property type="entry name" value="Ribonuclease H-like superfamily/Ribonuclease H"/>
    <property type="match status" value="1"/>
</dbReference>
<protein>
    <submittedName>
        <fullName evidence="3">Exonuclease</fullName>
    </submittedName>
</protein>
<dbReference type="EMBL" id="BAUU01000012">
    <property type="protein sequence ID" value="GAE30525.1"/>
    <property type="molecule type" value="Genomic_DNA"/>
</dbReference>
<dbReference type="PROSITE" id="PS50005">
    <property type="entry name" value="TPR"/>
    <property type="match status" value="1"/>
</dbReference>
<dbReference type="GO" id="GO:0004527">
    <property type="term" value="F:exonuclease activity"/>
    <property type="evidence" value="ECO:0007669"/>
    <property type="project" value="UniProtKB-KW"/>
</dbReference>
<dbReference type="Pfam" id="PF13482">
    <property type="entry name" value="RNase_H_2"/>
    <property type="match status" value="1"/>
</dbReference>
<dbReference type="Proteomes" id="UP000018895">
    <property type="component" value="Unassembled WGS sequence"/>
</dbReference>
<comment type="caution">
    <text evidence="3">The sequence shown here is derived from an EMBL/GenBank/DDBJ whole genome shotgun (WGS) entry which is preliminary data.</text>
</comment>
<keyword evidence="3" id="KW-0269">Exonuclease</keyword>
<evidence type="ECO:0000256" key="1">
    <source>
        <dbReference type="PROSITE-ProRule" id="PRU00339"/>
    </source>
</evidence>
<feature type="domain" description="YprB ribonuclease H-like" evidence="2">
    <location>
        <begin position="104"/>
        <end position="274"/>
    </location>
</feature>
<evidence type="ECO:0000313" key="3">
    <source>
        <dbReference type="EMBL" id="GAE30525.1"/>
    </source>
</evidence>
<dbReference type="InterPro" id="IPR012337">
    <property type="entry name" value="RNaseH-like_sf"/>
</dbReference>
<gene>
    <name evidence="3" type="ORF">JCM9152_1933</name>
</gene>
<name>W4QEM0_9BACI</name>
<dbReference type="InterPro" id="IPR011990">
    <property type="entry name" value="TPR-like_helical_dom_sf"/>
</dbReference>
<dbReference type="InterPro" id="IPR019734">
    <property type="entry name" value="TPR_rpt"/>
</dbReference>
<dbReference type="PANTHER" id="PTHR38462:SF1">
    <property type="entry name" value="YPRB RIBONUCLEASE H-LIKE DOMAIN-CONTAINING PROTEIN"/>
    <property type="match status" value="1"/>
</dbReference>